<reference evidence="2" key="1">
    <citation type="submission" date="2022-11" db="EMBL/GenBank/DDBJ databases">
        <title>Centuries of genome instability and evolution in soft-shell clam transmissible cancer (bioRxiv).</title>
        <authorList>
            <person name="Hart S.F.M."/>
            <person name="Yonemitsu M.A."/>
            <person name="Giersch R.M."/>
            <person name="Beal B.F."/>
            <person name="Arriagada G."/>
            <person name="Davis B.W."/>
            <person name="Ostrander E.A."/>
            <person name="Goff S.P."/>
            <person name="Metzger M.J."/>
        </authorList>
    </citation>
    <scope>NUCLEOTIDE SEQUENCE</scope>
    <source>
        <strain evidence="2">MELC-2E11</strain>
        <tissue evidence="2">Siphon/mantle</tissue>
    </source>
</reference>
<evidence type="ECO:0008006" key="4">
    <source>
        <dbReference type="Google" id="ProtNLM"/>
    </source>
</evidence>
<keyword evidence="3" id="KW-1185">Reference proteome</keyword>
<evidence type="ECO:0000313" key="3">
    <source>
        <dbReference type="Proteomes" id="UP001164746"/>
    </source>
</evidence>
<organism evidence="2 3">
    <name type="scientific">Mya arenaria</name>
    <name type="common">Soft-shell clam</name>
    <dbReference type="NCBI Taxonomy" id="6604"/>
    <lineage>
        <taxon>Eukaryota</taxon>
        <taxon>Metazoa</taxon>
        <taxon>Spiralia</taxon>
        <taxon>Lophotrochozoa</taxon>
        <taxon>Mollusca</taxon>
        <taxon>Bivalvia</taxon>
        <taxon>Autobranchia</taxon>
        <taxon>Heteroconchia</taxon>
        <taxon>Euheterodonta</taxon>
        <taxon>Imparidentia</taxon>
        <taxon>Neoheterodontei</taxon>
        <taxon>Myida</taxon>
        <taxon>Myoidea</taxon>
        <taxon>Myidae</taxon>
        <taxon>Mya</taxon>
    </lineage>
</organism>
<protein>
    <recommendedName>
        <fullName evidence="4">Integrase zinc-binding domain-containing protein</fullName>
    </recommendedName>
</protein>
<evidence type="ECO:0000256" key="1">
    <source>
        <dbReference type="SAM" id="MobiDB-lite"/>
    </source>
</evidence>
<sequence length="140" mass="15821">MGEGDQRSFITSEMACKQQFKTEGVDVIHTSTFGNPVHRQNIFKPQRFPSMLLKRKITYPVAQCRLAHTVTRLRLKNRISSIRHYVKSVLRSCVVCRRNTGKPYSAAEEPPLSPSITVRDDSSFTVSGPNSTCYDRGSDI</sequence>
<gene>
    <name evidence="2" type="ORF">MAR_005228</name>
</gene>
<feature type="region of interest" description="Disordered" evidence="1">
    <location>
        <begin position="102"/>
        <end position="140"/>
    </location>
</feature>
<name>A0ABY7EYX9_MYAAR</name>
<feature type="compositionally biased region" description="Polar residues" evidence="1">
    <location>
        <begin position="123"/>
        <end position="133"/>
    </location>
</feature>
<proteinExistence type="predicted"/>
<dbReference type="EMBL" id="CP111020">
    <property type="protein sequence ID" value="WAR15123.1"/>
    <property type="molecule type" value="Genomic_DNA"/>
</dbReference>
<accession>A0ABY7EYX9</accession>
<evidence type="ECO:0000313" key="2">
    <source>
        <dbReference type="EMBL" id="WAR15123.1"/>
    </source>
</evidence>
<dbReference type="Proteomes" id="UP001164746">
    <property type="component" value="Chromosome 9"/>
</dbReference>